<name>A0A2G8KEU1_STIJA</name>
<comment type="caution">
    <text evidence="8">The sequence shown here is derived from an EMBL/GenBank/DDBJ whole genome shotgun (WGS) entry which is preliminary data.</text>
</comment>
<feature type="region of interest" description="Disordered" evidence="6">
    <location>
        <begin position="264"/>
        <end position="320"/>
    </location>
</feature>
<evidence type="ECO:0000256" key="5">
    <source>
        <dbReference type="PROSITE-ProRule" id="PRU00309"/>
    </source>
</evidence>
<feature type="domain" description="THAP-type" evidence="7">
    <location>
        <begin position="1"/>
        <end position="95"/>
    </location>
</feature>
<dbReference type="Pfam" id="PF05485">
    <property type="entry name" value="THAP"/>
    <property type="match status" value="1"/>
</dbReference>
<organism evidence="8 9">
    <name type="scientific">Stichopus japonicus</name>
    <name type="common">Sea cucumber</name>
    <dbReference type="NCBI Taxonomy" id="307972"/>
    <lineage>
        <taxon>Eukaryota</taxon>
        <taxon>Metazoa</taxon>
        <taxon>Echinodermata</taxon>
        <taxon>Eleutherozoa</taxon>
        <taxon>Echinozoa</taxon>
        <taxon>Holothuroidea</taxon>
        <taxon>Aspidochirotacea</taxon>
        <taxon>Aspidochirotida</taxon>
        <taxon>Stichopodidae</taxon>
        <taxon>Apostichopus</taxon>
    </lineage>
</organism>
<dbReference type="PANTHER" id="PTHR46927:SF3">
    <property type="entry name" value="THAP-TYPE DOMAIN-CONTAINING PROTEIN"/>
    <property type="match status" value="1"/>
</dbReference>
<feature type="compositionally biased region" description="Acidic residues" evidence="6">
    <location>
        <begin position="304"/>
        <end position="314"/>
    </location>
</feature>
<feature type="compositionally biased region" description="Polar residues" evidence="6">
    <location>
        <begin position="197"/>
        <end position="216"/>
    </location>
</feature>
<reference evidence="8 9" key="1">
    <citation type="journal article" date="2017" name="PLoS Biol.">
        <title>The sea cucumber genome provides insights into morphological evolution and visceral regeneration.</title>
        <authorList>
            <person name="Zhang X."/>
            <person name="Sun L."/>
            <person name="Yuan J."/>
            <person name="Sun Y."/>
            <person name="Gao Y."/>
            <person name="Zhang L."/>
            <person name="Li S."/>
            <person name="Dai H."/>
            <person name="Hamel J.F."/>
            <person name="Liu C."/>
            <person name="Yu Y."/>
            <person name="Liu S."/>
            <person name="Lin W."/>
            <person name="Guo K."/>
            <person name="Jin S."/>
            <person name="Xu P."/>
            <person name="Storey K.B."/>
            <person name="Huan P."/>
            <person name="Zhang T."/>
            <person name="Zhou Y."/>
            <person name="Zhang J."/>
            <person name="Lin C."/>
            <person name="Li X."/>
            <person name="Xing L."/>
            <person name="Huo D."/>
            <person name="Sun M."/>
            <person name="Wang L."/>
            <person name="Mercier A."/>
            <person name="Li F."/>
            <person name="Yang H."/>
            <person name="Xiang J."/>
        </authorList>
    </citation>
    <scope>NUCLEOTIDE SEQUENCE [LARGE SCALE GENOMIC DNA]</scope>
    <source>
        <strain evidence="8">Shaxun</strain>
        <tissue evidence="8">Muscle</tissue>
    </source>
</reference>
<dbReference type="Proteomes" id="UP000230750">
    <property type="component" value="Unassembled WGS sequence"/>
</dbReference>
<sequence length="360" mass="40644">MPMCQAFGCSNKVSEQIDKKFFSIPNPEKDRARCGAWLHAIGTDKHSLSSYKFSKHRVVCEDHFEKHCFMRDFEAEMGFRLPRKRLKPDAVPTIFVHRQMATTSRASSVRRAADGEISEMLSNLLHPPEDASAEASEGEATFHFVESSSIPSVNAYMEITTESNTTKAAGKTTVGQLSLKRKRRRRLSNRASSSSKEIATQTDLGHLVSSSTQTHSPEYYDGEAQEPPVQTDAPPDHSYCATEKDEEMVVIECDTHFLQTDEIEEEKVEKRVDETPVNVAEPAEKQSSSSHDESHPSDVSYYLESDDSSEDNEEREATKEEKCVHGRKFIVYEEALDILFYSLRCNQCFAPVQDVEKVNV</sequence>
<proteinExistence type="predicted"/>
<keyword evidence="2 5" id="KW-0863">Zinc-finger</keyword>
<evidence type="ECO:0000256" key="6">
    <source>
        <dbReference type="SAM" id="MobiDB-lite"/>
    </source>
</evidence>
<dbReference type="OrthoDB" id="5982876at2759"/>
<evidence type="ECO:0000256" key="1">
    <source>
        <dbReference type="ARBA" id="ARBA00022723"/>
    </source>
</evidence>
<dbReference type="InterPro" id="IPR052224">
    <property type="entry name" value="THAP_domain_protein"/>
</dbReference>
<evidence type="ECO:0000256" key="4">
    <source>
        <dbReference type="ARBA" id="ARBA00023125"/>
    </source>
</evidence>
<feature type="region of interest" description="Disordered" evidence="6">
    <location>
        <begin position="167"/>
        <end position="239"/>
    </location>
</feature>
<dbReference type="EMBL" id="MRZV01000641">
    <property type="protein sequence ID" value="PIK46489.1"/>
    <property type="molecule type" value="Genomic_DNA"/>
</dbReference>
<gene>
    <name evidence="8" type="ORF">BSL78_16650</name>
</gene>
<dbReference type="SUPFAM" id="SSF57716">
    <property type="entry name" value="Glucocorticoid receptor-like (DNA-binding domain)"/>
    <property type="match status" value="1"/>
</dbReference>
<evidence type="ECO:0000256" key="3">
    <source>
        <dbReference type="ARBA" id="ARBA00022833"/>
    </source>
</evidence>
<dbReference type="InterPro" id="IPR006612">
    <property type="entry name" value="THAP_Znf"/>
</dbReference>
<accession>A0A2G8KEU1</accession>
<dbReference type="GO" id="GO:0008270">
    <property type="term" value="F:zinc ion binding"/>
    <property type="evidence" value="ECO:0007669"/>
    <property type="project" value="UniProtKB-KW"/>
</dbReference>
<dbReference type="GO" id="GO:0003677">
    <property type="term" value="F:DNA binding"/>
    <property type="evidence" value="ECO:0007669"/>
    <property type="project" value="UniProtKB-UniRule"/>
</dbReference>
<dbReference type="PROSITE" id="PS50950">
    <property type="entry name" value="ZF_THAP"/>
    <property type="match status" value="1"/>
</dbReference>
<keyword evidence="1" id="KW-0479">Metal-binding</keyword>
<dbReference type="PANTHER" id="PTHR46927">
    <property type="entry name" value="AGAP005574-PA"/>
    <property type="match status" value="1"/>
</dbReference>
<keyword evidence="9" id="KW-1185">Reference proteome</keyword>
<dbReference type="SMART" id="SM00980">
    <property type="entry name" value="THAP"/>
    <property type="match status" value="1"/>
</dbReference>
<evidence type="ECO:0000313" key="8">
    <source>
        <dbReference type="EMBL" id="PIK46489.1"/>
    </source>
</evidence>
<keyword evidence="4 5" id="KW-0238">DNA-binding</keyword>
<dbReference type="SMART" id="SM00692">
    <property type="entry name" value="DM3"/>
    <property type="match status" value="1"/>
</dbReference>
<evidence type="ECO:0000313" key="9">
    <source>
        <dbReference type="Proteomes" id="UP000230750"/>
    </source>
</evidence>
<evidence type="ECO:0000256" key="2">
    <source>
        <dbReference type="ARBA" id="ARBA00022771"/>
    </source>
</evidence>
<evidence type="ECO:0000259" key="7">
    <source>
        <dbReference type="PROSITE" id="PS50950"/>
    </source>
</evidence>
<feature type="compositionally biased region" description="Basic residues" evidence="6">
    <location>
        <begin position="179"/>
        <end position="188"/>
    </location>
</feature>
<dbReference type="AlphaFoldDB" id="A0A2G8KEU1"/>
<protein>
    <recommendedName>
        <fullName evidence="7">THAP-type domain-containing protein</fullName>
    </recommendedName>
</protein>
<keyword evidence="3" id="KW-0862">Zinc</keyword>